<proteinExistence type="predicted"/>
<organism evidence="1 2">
    <name type="scientific">Choristoneura fumiferana</name>
    <name type="common">Spruce budworm moth</name>
    <name type="synonym">Archips fumiferana</name>
    <dbReference type="NCBI Taxonomy" id="7141"/>
    <lineage>
        <taxon>Eukaryota</taxon>
        <taxon>Metazoa</taxon>
        <taxon>Ecdysozoa</taxon>
        <taxon>Arthropoda</taxon>
        <taxon>Hexapoda</taxon>
        <taxon>Insecta</taxon>
        <taxon>Pterygota</taxon>
        <taxon>Neoptera</taxon>
        <taxon>Endopterygota</taxon>
        <taxon>Lepidoptera</taxon>
        <taxon>Glossata</taxon>
        <taxon>Ditrysia</taxon>
        <taxon>Tortricoidea</taxon>
        <taxon>Tortricidae</taxon>
        <taxon>Tortricinae</taxon>
        <taxon>Choristoneura</taxon>
    </lineage>
</organism>
<accession>A0ACC0JDY1</accession>
<comment type="caution">
    <text evidence="1">The sequence shown here is derived from an EMBL/GenBank/DDBJ whole genome shotgun (WGS) entry which is preliminary data.</text>
</comment>
<sequence length="160" mass="18641">MVLIWLCSSNPDKRVHSVVIIGYGKENGQKFWIVKNSYGKQWGEKGYLRLDMKDNVCGIANYALADIEAHNKVKRKLAVQLDKRKNELREFMLEKQSCMNEVDQVIILRYDQIRASSFRGCTGPDGLSKTVVFPEALLKRLRKRVLELQDEIKQQKQRQK</sequence>
<dbReference type="Proteomes" id="UP001064048">
    <property type="component" value="Chromosome 10"/>
</dbReference>
<reference evidence="1 2" key="1">
    <citation type="journal article" date="2022" name="Genome Biol. Evol.">
        <title>The Spruce Budworm Genome: Reconstructing the Evolutionary History of Antifreeze Proteins.</title>
        <authorList>
            <person name="Beliveau C."/>
            <person name="Gagne P."/>
            <person name="Picq S."/>
            <person name="Vernygora O."/>
            <person name="Keeling C.I."/>
            <person name="Pinkney K."/>
            <person name="Doucet D."/>
            <person name="Wen F."/>
            <person name="Johnston J.S."/>
            <person name="Maaroufi H."/>
            <person name="Boyle B."/>
            <person name="Laroche J."/>
            <person name="Dewar K."/>
            <person name="Juretic N."/>
            <person name="Blackburn G."/>
            <person name="Nisole A."/>
            <person name="Brunet B."/>
            <person name="Brandao M."/>
            <person name="Lumley L."/>
            <person name="Duan J."/>
            <person name="Quan G."/>
            <person name="Lucarotti C.J."/>
            <person name="Roe A.D."/>
            <person name="Sperling F.A.H."/>
            <person name="Levesque R.C."/>
            <person name="Cusson M."/>
        </authorList>
    </citation>
    <scope>NUCLEOTIDE SEQUENCE [LARGE SCALE GENOMIC DNA]</scope>
    <source>
        <strain evidence="1">Glfc:IPQL:Cfum</strain>
    </source>
</reference>
<protein>
    <submittedName>
        <fullName evidence="1">Uncharacterized protein</fullName>
    </submittedName>
</protein>
<evidence type="ECO:0000313" key="1">
    <source>
        <dbReference type="EMBL" id="KAI8422234.1"/>
    </source>
</evidence>
<keyword evidence="2" id="KW-1185">Reference proteome</keyword>
<evidence type="ECO:0000313" key="2">
    <source>
        <dbReference type="Proteomes" id="UP001064048"/>
    </source>
</evidence>
<gene>
    <name evidence="1" type="ORF">MSG28_006128</name>
</gene>
<dbReference type="EMBL" id="CM046110">
    <property type="protein sequence ID" value="KAI8422234.1"/>
    <property type="molecule type" value="Genomic_DNA"/>
</dbReference>
<name>A0ACC0JDY1_CHOFU</name>